<keyword evidence="1" id="KW-0812">Transmembrane</keyword>
<protein>
    <submittedName>
        <fullName evidence="2">Uncharacterized protein</fullName>
    </submittedName>
</protein>
<accession>A0A1P8UIZ2</accession>
<feature type="transmembrane region" description="Helical" evidence="1">
    <location>
        <begin position="35"/>
        <end position="53"/>
    </location>
</feature>
<dbReference type="KEGG" id="afy:BW247_12405"/>
<dbReference type="RefSeq" id="WP_076837416.1">
    <property type="nucleotide sequence ID" value="NZ_CP019434.1"/>
</dbReference>
<keyword evidence="3" id="KW-1185">Reference proteome</keyword>
<dbReference type="Proteomes" id="UP000243807">
    <property type="component" value="Chromosome"/>
</dbReference>
<evidence type="ECO:0000256" key="1">
    <source>
        <dbReference type="SAM" id="Phobius"/>
    </source>
</evidence>
<organism evidence="2 3">
    <name type="scientific">Acidihalobacter ferrooxydans</name>
    <dbReference type="NCBI Taxonomy" id="1765967"/>
    <lineage>
        <taxon>Bacteria</taxon>
        <taxon>Pseudomonadati</taxon>
        <taxon>Pseudomonadota</taxon>
        <taxon>Gammaproteobacteria</taxon>
        <taxon>Chromatiales</taxon>
        <taxon>Ectothiorhodospiraceae</taxon>
        <taxon>Acidihalobacter</taxon>
    </lineage>
</organism>
<gene>
    <name evidence="2" type="ORF">BW247_12405</name>
</gene>
<keyword evidence="1" id="KW-1133">Transmembrane helix</keyword>
<dbReference type="STRING" id="1765967.BW247_12405"/>
<name>A0A1P8UIZ2_9GAMM</name>
<dbReference type="EMBL" id="CP019434">
    <property type="protein sequence ID" value="APZ43787.1"/>
    <property type="molecule type" value="Genomic_DNA"/>
</dbReference>
<sequence length="72" mass="7826">MNTDKTYKIIAAASAGLITAAGVFTKQVGIWESPIIMTLIYVLIEGLGMIDLFDEDDDKSKSTSTSKEDKKP</sequence>
<keyword evidence="1" id="KW-0472">Membrane</keyword>
<proteinExistence type="predicted"/>
<evidence type="ECO:0000313" key="3">
    <source>
        <dbReference type="Proteomes" id="UP000243807"/>
    </source>
</evidence>
<dbReference type="AlphaFoldDB" id="A0A1P8UIZ2"/>
<evidence type="ECO:0000313" key="2">
    <source>
        <dbReference type="EMBL" id="APZ43787.1"/>
    </source>
</evidence>
<reference evidence="2 3" key="1">
    <citation type="submission" date="2017-01" db="EMBL/GenBank/DDBJ databases">
        <title>Draft sequence of Acidihalobacter ferrooxidans strain DSM 14175 (strain V8).</title>
        <authorList>
            <person name="Khaleque H.N."/>
            <person name="Ramsay J.P."/>
            <person name="Murphy R.J.T."/>
            <person name="Kaksonen A.H."/>
            <person name="Boxall N.J."/>
            <person name="Watkin E.L.J."/>
        </authorList>
    </citation>
    <scope>NUCLEOTIDE SEQUENCE [LARGE SCALE GENOMIC DNA]</scope>
    <source>
        <strain evidence="2 3">V8</strain>
    </source>
</reference>